<dbReference type="KEGG" id="apac:S7S_18275"/>
<keyword evidence="3 6" id="KW-0812">Transmembrane</keyword>
<sequence length="128" mass="13581">MLVQITSLLVTAALAALMAGGPVGLAALWGGAICLLAHAWAGFQIWLHPRNQEPRHQAGAAIRAELGKIAIMLLLFWLSFREWPDLRGKQAAAALLISFFVVQAAGWVWLARATGGPPPQGPPGNKEG</sequence>
<dbReference type="STRING" id="391936.S7S_18275"/>
<evidence type="ECO:0000256" key="6">
    <source>
        <dbReference type="SAM" id="Phobius"/>
    </source>
</evidence>
<evidence type="ECO:0000256" key="4">
    <source>
        <dbReference type="ARBA" id="ARBA00022989"/>
    </source>
</evidence>
<feature type="transmembrane region" description="Helical" evidence="6">
    <location>
        <begin position="60"/>
        <end position="80"/>
    </location>
</feature>
<evidence type="ECO:0000256" key="1">
    <source>
        <dbReference type="ARBA" id="ARBA00004651"/>
    </source>
</evidence>
<organism evidence="7 8">
    <name type="scientific">Isoalcanivorax pacificus W11-5</name>
    <dbReference type="NCBI Taxonomy" id="391936"/>
    <lineage>
        <taxon>Bacteria</taxon>
        <taxon>Pseudomonadati</taxon>
        <taxon>Pseudomonadota</taxon>
        <taxon>Gammaproteobacteria</taxon>
        <taxon>Oceanospirillales</taxon>
        <taxon>Alcanivoracaceae</taxon>
        <taxon>Isoalcanivorax</taxon>
    </lineage>
</organism>
<evidence type="ECO:0000256" key="5">
    <source>
        <dbReference type="ARBA" id="ARBA00023136"/>
    </source>
</evidence>
<dbReference type="Pfam" id="PF03899">
    <property type="entry name" value="ATP-synt_I"/>
    <property type="match status" value="1"/>
</dbReference>
<proteinExistence type="predicted"/>
<dbReference type="AlphaFoldDB" id="A0A0B4XUY5"/>
<dbReference type="EMBL" id="CP004387">
    <property type="protein sequence ID" value="AJD50067.1"/>
    <property type="molecule type" value="Genomic_DNA"/>
</dbReference>
<dbReference type="InterPro" id="IPR005598">
    <property type="entry name" value="ATP_synth_I"/>
</dbReference>
<keyword evidence="2" id="KW-1003">Cell membrane</keyword>
<comment type="subcellular location">
    <subcellularLocation>
        <location evidence="1">Cell membrane</location>
        <topology evidence="1">Multi-pass membrane protein</topology>
    </subcellularLocation>
</comment>
<name>A0A0B4XUY5_9GAMM</name>
<reference evidence="7 8" key="1">
    <citation type="journal article" date="2012" name="J. Bacteriol.">
        <title>Genome sequence of an alkane-degrading bacterium, Alcanivorax pacificus type strain W11-5, isolated from deep sea sediment.</title>
        <authorList>
            <person name="Lai Q."/>
            <person name="Shao Z."/>
        </authorList>
    </citation>
    <scope>NUCLEOTIDE SEQUENCE [LARGE SCALE GENOMIC DNA]</scope>
    <source>
        <strain evidence="7 8">W11-5</strain>
    </source>
</reference>
<dbReference type="OrthoDB" id="6078312at2"/>
<evidence type="ECO:0000313" key="8">
    <source>
        <dbReference type="Proteomes" id="UP000006764"/>
    </source>
</evidence>
<evidence type="ECO:0000313" key="7">
    <source>
        <dbReference type="EMBL" id="AJD50067.1"/>
    </source>
</evidence>
<dbReference type="Proteomes" id="UP000006764">
    <property type="component" value="Chromosome"/>
</dbReference>
<dbReference type="HOGENOM" id="CLU_1987916_0_0_6"/>
<feature type="transmembrane region" description="Helical" evidence="6">
    <location>
        <begin position="25"/>
        <end position="48"/>
    </location>
</feature>
<feature type="transmembrane region" description="Helical" evidence="6">
    <location>
        <begin position="92"/>
        <end position="110"/>
    </location>
</feature>
<accession>A0A0B4XUY5</accession>
<gene>
    <name evidence="7" type="ORF">S7S_18275</name>
</gene>
<dbReference type="GO" id="GO:0005886">
    <property type="term" value="C:plasma membrane"/>
    <property type="evidence" value="ECO:0007669"/>
    <property type="project" value="UniProtKB-SubCell"/>
</dbReference>
<evidence type="ECO:0000256" key="2">
    <source>
        <dbReference type="ARBA" id="ARBA00022475"/>
    </source>
</evidence>
<keyword evidence="8" id="KW-1185">Reference proteome</keyword>
<protein>
    <submittedName>
        <fullName evidence="7">ATP synthase subunit I</fullName>
    </submittedName>
</protein>
<evidence type="ECO:0000256" key="3">
    <source>
        <dbReference type="ARBA" id="ARBA00022692"/>
    </source>
</evidence>
<keyword evidence="5 6" id="KW-0472">Membrane</keyword>
<keyword evidence="4 6" id="KW-1133">Transmembrane helix</keyword>